<dbReference type="Pfam" id="PF09346">
    <property type="entry name" value="SMI1_KNR4"/>
    <property type="match status" value="1"/>
</dbReference>
<evidence type="ECO:0000259" key="1">
    <source>
        <dbReference type="SMART" id="SM00860"/>
    </source>
</evidence>
<dbReference type="EMBL" id="BJFL01000003">
    <property type="protein sequence ID" value="GDY29186.1"/>
    <property type="molecule type" value="Genomic_DNA"/>
</dbReference>
<name>A0A4D4J3V7_9PSEU</name>
<dbReference type="OrthoDB" id="3287229at2"/>
<dbReference type="SUPFAM" id="SSF160631">
    <property type="entry name" value="SMI1/KNR4-like"/>
    <property type="match status" value="1"/>
</dbReference>
<dbReference type="InterPro" id="IPR018958">
    <property type="entry name" value="Knr4/Smi1-like_dom"/>
</dbReference>
<evidence type="ECO:0000313" key="3">
    <source>
        <dbReference type="Proteomes" id="UP000298860"/>
    </source>
</evidence>
<gene>
    <name evidence="2" type="ORF">GTS_08190</name>
</gene>
<dbReference type="SMART" id="SM00860">
    <property type="entry name" value="SMI1_KNR4"/>
    <property type="match status" value="1"/>
</dbReference>
<reference evidence="3" key="1">
    <citation type="submission" date="2019-04" db="EMBL/GenBank/DDBJ databases">
        <title>Draft genome sequence of Pseudonocardiaceae bacterium SL3-2-4.</title>
        <authorList>
            <person name="Ningsih F."/>
            <person name="Yokota A."/>
            <person name="Sakai Y."/>
            <person name="Nanatani K."/>
            <person name="Yabe S."/>
            <person name="Oetari A."/>
            <person name="Sjamsuridzal W."/>
        </authorList>
    </citation>
    <scope>NUCLEOTIDE SEQUENCE [LARGE SCALE GENOMIC DNA]</scope>
    <source>
        <strain evidence="3">SL3-2-4</strain>
    </source>
</reference>
<keyword evidence="3" id="KW-1185">Reference proteome</keyword>
<organism evidence="2 3">
    <name type="scientific">Gandjariella thermophila</name>
    <dbReference type="NCBI Taxonomy" id="1931992"/>
    <lineage>
        <taxon>Bacteria</taxon>
        <taxon>Bacillati</taxon>
        <taxon>Actinomycetota</taxon>
        <taxon>Actinomycetes</taxon>
        <taxon>Pseudonocardiales</taxon>
        <taxon>Pseudonocardiaceae</taxon>
        <taxon>Gandjariella</taxon>
    </lineage>
</organism>
<protein>
    <submittedName>
        <fullName evidence="2">Glucan synthase</fullName>
    </submittedName>
</protein>
<comment type="caution">
    <text evidence="2">The sequence shown here is derived from an EMBL/GenBank/DDBJ whole genome shotgun (WGS) entry which is preliminary data.</text>
</comment>
<proteinExistence type="predicted"/>
<dbReference type="Proteomes" id="UP000298860">
    <property type="component" value="Unassembled WGS sequence"/>
</dbReference>
<dbReference type="AlphaFoldDB" id="A0A4D4J3V7"/>
<accession>A0A4D4J3V7</accession>
<dbReference type="InterPro" id="IPR037883">
    <property type="entry name" value="Knr4/Smi1-like_sf"/>
</dbReference>
<evidence type="ECO:0000313" key="2">
    <source>
        <dbReference type="EMBL" id="GDY29186.1"/>
    </source>
</evidence>
<sequence length="196" mass="21866">MVAVGVAEQWSQIVRWLSVHAPTTGAALRTMALPEDVLDLEHELGVQIPDELFTWWSVCGGVSTAEFAEVIPPFYTPYGPREALEAWRKHRKLWLDTWERPDCDVEAGSAARSYHPAWVPFAFDGLGDDLVIDLRPGPLRGCVLEWDHEVCQLNGPEWTSVDAMLAEVATALEHGSPVGHCQPAVTTDGRLDWRIR</sequence>
<feature type="domain" description="Knr4/Smi1-like" evidence="1">
    <location>
        <begin position="31"/>
        <end position="167"/>
    </location>
</feature>